<evidence type="ECO:0000256" key="2">
    <source>
        <dbReference type="SAM" id="MobiDB-lite"/>
    </source>
</evidence>
<organism evidence="3 4">
    <name type="scientific">Halocaridina rubra</name>
    <name type="common">Hawaiian red shrimp</name>
    <dbReference type="NCBI Taxonomy" id="373956"/>
    <lineage>
        <taxon>Eukaryota</taxon>
        <taxon>Metazoa</taxon>
        <taxon>Ecdysozoa</taxon>
        <taxon>Arthropoda</taxon>
        <taxon>Crustacea</taxon>
        <taxon>Multicrustacea</taxon>
        <taxon>Malacostraca</taxon>
        <taxon>Eumalacostraca</taxon>
        <taxon>Eucarida</taxon>
        <taxon>Decapoda</taxon>
        <taxon>Pleocyemata</taxon>
        <taxon>Caridea</taxon>
        <taxon>Atyoidea</taxon>
        <taxon>Atyidae</taxon>
        <taxon>Halocaridina</taxon>
    </lineage>
</organism>
<name>A0AAN8ZP66_HALRR</name>
<evidence type="ECO:0000256" key="1">
    <source>
        <dbReference type="SAM" id="Coils"/>
    </source>
</evidence>
<protein>
    <submittedName>
        <fullName evidence="3">Uncharacterized protein</fullName>
    </submittedName>
</protein>
<feature type="region of interest" description="Disordered" evidence="2">
    <location>
        <begin position="861"/>
        <end position="890"/>
    </location>
</feature>
<accession>A0AAN8ZP66</accession>
<proteinExistence type="predicted"/>
<gene>
    <name evidence="3" type="ORF">SK128_027001</name>
</gene>
<comment type="caution">
    <text evidence="3">The sequence shown here is derived from an EMBL/GenBank/DDBJ whole genome shotgun (WGS) entry which is preliminary data.</text>
</comment>
<feature type="coiled-coil region" evidence="1">
    <location>
        <begin position="339"/>
        <end position="366"/>
    </location>
</feature>
<dbReference type="EMBL" id="JAXCGZ010022912">
    <property type="protein sequence ID" value="KAK7021121.1"/>
    <property type="molecule type" value="Genomic_DNA"/>
</dbReference>
<evidence type="ECO:0000313" key="3">
    <source>
        <dbReference type="EMBL" id="KAK7021121.1"/>
    </source>
</evidence>
<evidence type="ECO:0000313" key="4">
    <source>
        <dbReference type="Proteomes" id="UP001381693"/>
    </source>
</evidence>
<feature type="region of interest" description="Disordered" evidence="2">
    <location>
        <begin position="756"/>
        <end position="780"/>
    </location>
</feature>
<reference evidence="3 4" key="1">
    <citation type="submission" date="2023-11" db="EMBL/GenBank/DDBJ databases">
        <title>Halocaridina rubra genome assembly.</title>
        <authorList>
            <person name="Smith C."/>
        </authorList>
    </citation>
    <scope>NUCLEOTIDE SEQUENCE [LARGE SCALE GENOMIC DNA]</scope>
    <source>
        <strain evidence="3">EP-1</strain>
        <tissue evidence="3">Whole</tissue>
    </source>
</reference>
<feature type="region of interest" description="Disordered" evidence="2">
    <location>
        <begin position="302"/>
        <end position="322"/>
    </location>
</feature>
<sequence>MNTCNPIYVIPDLTLSFDKYYKNVLKFVLAFYIHPGGLMTGLRRVVGHSNSSGSPLRATDSVEHLDSLHLHPGVALSPSPLLDIVPRKRKSADAFDMSIEAQKEAVEDAYLNITPPSNKRVKVENEVGTTDVCPTTAATSMSKNLENASPVVSDCLPLPNKSSVTVGEKQSAKVGRSITIREVKNSWDVFSKSNSGSSQSGNLKTDLSRSLSTKIRAFSKSPSCGPDRPHSSVKCQSANRMEPIGHTNTILSLPRAQSQVFESTPVKRPATIKRRSCDVPITGGVKRAGNFDEPVRVTRRSSSDWRLNSNEPDGADVSTLGPRGVPDGAECNLRDVFPKHTLKNSLETLEQQYDDVKAIVKTMEAEVDKNNVQQMKELLFSNNSSSSQNMSYSEMIQNAYERMKVESKDLGSSPSESLTRRLDKELKIRNRKSSEHKVIRSPSERKIGTIRRRSKELIQNAAKSLISMDDTPGKKQQETPRMKEYLIQTPVNVSLRRGKPNTVKSGLPIVLHSVSPMQNEESSSKNTSRTVVVSKRIDSKVIHPLKVTKRSPCFSVSSSETSMISDADLKESLSKISVGNMDISAQSIDGNLMDSILELVPGAVTRRRSSLLSPLSLSFQRLNRRSSGSNDSLISVKKTPNYRFGYKADGSPHWVADDDEAKSRERSAENMNESAVTALPAIILSESDESEQWIPASEFQYNESELYPGNSSNGNGRPSLAALIKQKKVTANVQLFNSLHSVTPSRRQTNAHLCRTPKQAMPDRSTASEHRNARVKYSKSLSTRTNLTPKERLKTRQRSFQFDRTPNNITKIAVVSPLKESTWINVQREHSHEVAKAFKGEATIPQPSTFTENHCKPPLPSVTPVQSQKHKNASNKFDTPNAVPPKLPPRGCFKASPLRIQYR</sequence>
<dbReference type="Proteomes" id="UP001381693">
    <property type="component" value="Unassembled WGS sequence"/>
</dbReference>
<keyword evidence="4" id="KW-1185">Reference proteome</keyword>
<keyword evidence="1" id="KW-0175">Coiled coil</keyword>
<dbReference type="AlphaFoldDB" id="A0AAN8ZP66"/>